<evidence type="ECO:0000313" key="1">
    <source>
        <dbReference type="EMBL" id="KAK9234657.1"/>
    </source>
</evidence>
<accession>A0ACC3SSQ0</accession>
<dbReference type="EMBL" id="MU971457">
    <property type="protein sequence ID" value="KAK9234657.1"/>
    <property type="molecule type" value="Genomic_DNA"/>
</dbReference>
<gene>
    <name evidence="1" type="ORF">V1525DRAFT_412372</name>
</gene>
<reference evidence="2" key="1">
    <citation type="journal article" date="2024" name="Front. Bioeng. Biotechnol.">
        <title>Genome-scale model development and genomic sequencing of the oleaginous clade Lipomyces.</title>
        <authorList>
            <person name="Czajka J.J."/>
            <person name="Han Y."/>
            <person name="Kim J."/>
            <person name="Mondo S.J."/>
            <person name="Hofstad B.A."/>
            <person name="Robles A."/>
            <person name="Haridas S."/>
            <person name="Riley R."/>
            <person name="LaButti K."/>
            <person name="Pangilinan J."/>
            <person name="Andreopoulos W."/>
            <person name="Lipzen A."/>
            <person name="Yan J."/>
            <person name="Wang M."/>
            <person name="Ng V."/>
            <person name="Grigoriev I.V."/>
            <person name="Spatafora J.W."/>
            <person name="Magnuson J.K."/>
            <person name="Baker S.E."/>
            <person name="Pomraning K.R."/>
        </authorList>
    </citation>
    <scope>NUCLEOTIDE SEQUENCE [LARGE SCALE GENOMIC DNA]</scope>
    <source>
        <strain evidence="2">CBS 7786</strain>
    </source>
</reference>
<evidence type="ECO:0000313" key="2">
    <source>
        <dbReference type="Proteomes" id="UP001433508"/>
    </source>
</evidence>
<protein>
    <submittedName>
        <fullName evidence="1">Uncharacterized protein</fullName>
    </submittedName>
</protein>
<keyword evidence="2" id="KW-1185">Reference proteome</keyword>
<proteinExistence type="predicted"/>
<organism evidence="1 2">
    <name type="scientific">Lipomyces kononenkoae</name>
    <name type="common">Yeast</name>
    <dbReference type="NCBI Taxonomy" id="34357"/>
    <lineage>
        <taxon>Eukaryota</taxon>
        <taxon>Fungi</taxon>
        <taxon>Dikarya</taxon>
        <taxon>Ascomycota</taxon>
        <taxon>Saccharomycotina</taxon>
        <taxon>Lipomycetes</taxon>
        <taxon>Lipomycetales</taxon>
        <taxon>Lipomycetaceae</taxon>
        <taxon>Lipomyces</taxon>
    </lineage>
</organism>
<sequence length="68" mass="7432">MDHIAVTAAARAPDNASYNLYVGMVVDSVENAREVVKAYAIQHNFAVKNGLVKNTLNPIYAHIFLTTV</sequence>
<dbReference type="Proteomes" id="UP001433508">
    <property type="component" value="Unassembled WGS sequence"/>
</dbReference>
<comment type="caution">
    <text evidence="1">The sequence shown here is derived from an EMBL/GenBank/DDBJ whole genome shotgun (WGS) entry which is preliminary data.</text>
</comment>
<name>A0ACC3SSQ0_LIPKO</name>